<name>A0ABV6J4Y0_9BACL</name>
<dbReference type="Proteomes" id="UP001589818">
    <property type="component" value="Unassembled WGS sequence"/>
</dbReference>
<dbReference type="Pfam" id="PF02811">
    <property type="entry name" value="PHP"/>
    <property type="match status" value="1"/>
</dbReference>
<dbReference type="CDD" id="cd07438">
    <property type="entry name" value="PHP_HisPPase_AMP"/>
    <property type="match status" value="1"/>
</dbReference>
<evidence type="ECO:0000313" key="2">
    <source>
        <dbReference type="EMBL" id="MFC0390931.1"/>
    </source>
</evidence>
<feature type="domain" description="Polymerase/histidinol phosphatase N-terminal" evidence="1">
    <location>
        <begin position="6"/>
        <end position="71"/>
    </location>
</feature>
<organism evidence="2 3">
    <name type="scientific">Paenibacillus mendelii</name>
    <dbReference type="NCBI Taxonomy" id="206163"/>
    <lineage>
        <taxon>Bacteria</taxon>
        <taxon>Bacillati</taxon>
        <taxon>Bacillota</taxon>
        <taxon>Bacilli</taxon>
        <taxon>Bacillales</taxon>
        <taxon>Paenibacillaceae</taxon>
        <taxon>Paenibacillus</taxon>
    </lineage>
</organism>
<dbReference type="PANTHER" id="PTHR42924:SF3">
    <property type="entry name" value="POLYMERASE_HISTIDINOL PHOSPHATASE N-TERMINAL DOMAIN-CONTAINING PROTEIN"/>
    <property type="match status" value="1"/>
</dbReference>
<dbReference type="RefSeq" id="WP_204818388.1">
    <property type="nucleotide sequence ID" value="NZ_JANHOF010000004.1"/>
</dbReference>
<dbReference type="Gene3D" id="1.10.150.650">
    <property type="match status" value="1"/>
</dbReference>
<keyword evidence="3" id="KW-1185">Reference proteome</keyword>
<dbReference type="PANTHER" id="PTHR42924">
    <property type="entry name" value="EXONUCLEASE"/>
    <property type="match status" value="1"/>
</dbReference>
<dbReference type="InterPro" id="IPR004013">
    <property type="entry name" value="PHP_dom"/>
</dbReference>
<protein>
    <submittedName>
        <fullName evidence="2">PHP domain-containing protein</fullName>
    </submittedName>
</protein>
<evidence type="ECO:0000313" key="3">
    <source>
        <dbReference type="Proteomes" id="UP001589818"/>
    </source>
</evidence>
<comment type="caution">
    <text evidence="2">The sequence shown here is derived from an EMBL/GenBank/DDBJ whole genome shotgun (WGS) entry which is preliminary data.</text>
</comment>
<gene>
    <name evidence="2" type="ORF">ACFFJ8_06045</name>
</gene>
<sequence length="283" mass="30727">MVMKLADLHTHTTASDGLQRPSENVRLAKTAGLAAVAITDHDTVDGIEEAMIEGQRLGISVVPGVEISTVAGGSDIHVLGYYTDWQSDAWRAKLSSLLEVRDRRNEMILEKLRSLGIPISMEEVIEEALRQGKDSGSIGRPHIAAVLLAKDAVGSMQEAFDRYLASGGQAYMNPPRLHPFEAIEWIREAGGTSVIAHPGLYGDDALVEQMIHHGAEGIEVFHSDHSAEDEARYGRLAHQYGLIVTGGSDFHGERQGEIFHGPIGSRTVDASVLNQLNPARRGR</sequence>
<dbReference type="InterPro" id="IPR016195">
    <property type="entry name" value="Pol/histidinol_Pase-like"/>
</dbReference>
<dbReference type="SUPFAM" id="SSF89550">
    <property type="entry name" value="PHP domain-like"/>
    <property type="match status" value="1"/>
</dbReference>
<dbReference type="SMART" id="SM00481">
    <property type="entry name" value="POLIIIAc"/>
    <property type="match status" value="1"/>
</dbReference>
<reference evidence="2 3" key="1">
    <citation type="submission" date="2024-09" db="EMBL/GenBank/DDBJ databases">
        <authorList>
            <person name="Sun Q."/>
            <person name="Mori K."/>
        </authorList>
    </citation>
    <scope>NUCLEOTIDE SEQUENCE [LARGE SCALE GENOMIC DNA]</scope>
    <source>
        <strain evidence="2 3">CCM 4839</strain>
    </source>
</reference>
<evidence type="ECO:0000259" key="1">
    <source>
        <dbReference type="SMART" id="SM00481"/>
    </source>
</evidence>
<dbReference type="InterPro" id="IPR052018">
    <property type="entry name" value="PHP_domain"/>
</dbReference>
<proteinExistence type="predicted"/>
<dbReference type="EMBL" id="JBHLVF010000010">
    <property type="protein sequence ID" value="MFC0390931.1"/>
    <property type="molecule type" value="Genomic_DNA"/>
</dbReference>
<dbReference type="Gene3D" id="3.20.20.140">
    <property type="entry name" value="Metal-dependent hydrolases"/>
    <property type="match status" value="1"/>
</dbReference>
<dbReference type="InterPro" id="IPR003141">
    <property type="entry name" value="Pol/His_phosphatase_N"/>
</dbReference>
<accession>A0ABV6J4Y0</accession>